<dbReference type="GO" id="GO:0004088">
    <property type="term" value="F:carbamoyl-phosphate synthase (glutamine-hydrolyzing) activity"/>
    <property type="evidence" value="ECO:0007669"/>
    <property type="project" value="UniProtKB-EC"/>
</dbReference>
<dbReference type="InterPro" id="IPR036897">
    <property type="entry name" value="CarbamoylP_synth_lsu_oligo_sf"/>
</dbReference>
<dbReference type="EC" id="6.3.5.5" evidence="2"/>
<reference evidence="2 3" key="1">
    <citation type="journal article" date="2014" name="Genome Announc.">
        <title>Draft Genome Sequence of Marine Flavobacterium Jejuia pallidilutea Strain 11shimoA1 and Pigmentation Mutants.</title>
        <authorList>
            <person name="Takatani N."/>
            <person name="Nakanishi M."/>
            <person name="Meirelles P."/>
            <person name="Mino S."/>
            <person name="Suda W."/>
            <person name="Oshima K."/>
            <person name="Hattori M."/>
            <person name="Ohkuma M."/>
            <person name="Hosokawa M."/>
            <person name="Miyashita K."/>
            <person name="Thompson F.L."/>
            <person name="Niwa A."/>
            <person name="Sawabe T."/>
            <person name="Sawabe T."/>
        </authorList>
    </citation>
    <scope>NUCLEOTIDE SEQUENCE [LARGE SCALE GENOMIC DNA]</scope>
    <source>
        <strain evidence="3">JCM19302</strain>
    </source>
</reference>
<evidence type="ECO:0000313" key="3">
    <source>
        <dbReference type="Proteomes" id="UP000029646"/>
    </source>
</evidence>
<dbReference type="Gene3D" id="1.10.1030.10">
    <property type="entry name" value="Carbamoyl-phosphate synthetase, large subunit oligomerisation domain"/>
    <property type="match status" value="1"/>
</dbReference>
<accession>A0A090WVE5</accession>
<sequence length="37" mass="4340">MYFLEKEISTFKIDTIDKELLLEAKQKGYGDRQIATC</sequence>
<dbReference type="Proteomes" id="UP000029646">
    <property type="component" value="Unassembled WGS sequence"/>
</dbReference>
<dbReference type="EMBL" id="BBNS01000012">
    <property type="protein sequence ID" value="GAL71357.1"/>
    <property type="molecule type" value="Genomic_DNA"/>
</dbReference>
<protein>
    <submittedName>
        <fullName evidence="2">Carbamoyl-phosphate synthase large chain</fullName>
        <ecNumber evidence="2">6.3.5.5</ecNumber>
    </submittedName>
</protein>
<proteinExistence type="predicted"/>
<feature type="domain" description="Carbamoyl-phosphate synthetase large subunit oligomerisation" evidence="1">
    <location>
        <begin position="4"/>
        <end position="36"/>
    </location>
</feature>
<dbReference type="SUPFAM" id="SSF48108">
    <property type="entry name" value="Carbamoyl phosphate synthetase, large subunit connection domain"/>
    <property type="match status" value="1"/>
</dbReference>
<keyword evidence="2" id="KW-0436">Ligase</keyword>
<evidence type="ECO:0000313" key="2">
    <source>
        <dbReference type="EMBL" id="GAL71357.1"/>
    </source>
</evidence>
<comment type="caution">
    <text evidence="2">The sequence shown here is derived from an EMBL/GenBank/DDBJ whole genome shotgun (WGS) entry which is preliminary data.</text>
</comment>
<dbReference type="AlphaFoldDB" id="A0A090WVE5"/>
<dbReference type="Pfam" id="PF02787">
    <property type="entry name" value="CPSase_L_D3"/>
    <property type="match status" value="1"/>
</dbReference>
<dbReference type="InterPro" id="IPR005480">
    <property type="entry name" value="CPSase_lsu_oligo"/>
</dbReference>
<organism evidence="2 3">
    <name type="scientific">Jejuia pallidilutea</name>
    <dbReference type="NCBI Taxonomy" id="504487"/>
    <lineage>
        <taxon>Bacteria</taxon>
        <taxon>Pseudomonadati</taxon>
        <taxon>Bacteroidota</taxon>
        <taxon>Flavobacteriia</taxon>
        <taxon>Flavobacteriales</taxon>
        <taxon>Flavobacteriaceae</taxon>
        <taxon>Jejuia</taxon>
    </lineage>
</organism>
<name>A0A090WVE5_9FLAO</name>
<evidence type="ECO:0000259" key="1">
    <source>
        <dbReference type="Pfam" id="PF02787"/>
    </source>
</evidence>
<gene>
    <name evidence="2" type="ORF">JCM19302_1035</name>
</gene>